<keyword evidence="2" id="KW-1003">Cell membrane</keyword>
<evidence type="ECO:0000313" key="9">
    <source>
        <dbReference type="Proteomes" id="UP000597668"/>
    </source>
</evidence>
<dbReference type="Pfam" id="PF02588">
    <property type="entry name" value="YitT_membrane"/>
    <property type="match status" value="1"/>
</dbReference>
<dbReference type="InterPro" id="IPR015867">
    <property type="entry name" value="N-reg_PII/ATP_PRibTrfase_C"/>
</dbReference>
<dbReference type="CDD" id="cd16380">
    <property type="entry name" value="YitT_C"/>
    <property type="match status" value="1"/>
</dbReference>
<dbReference type="RefSeq" id="WP_186488455.1">
    <property type="nucleotide sequence ID" value="NZ_JACOGI010000002.1"/>
</dbReference>
<keyword evidence="9" id="KW-1185">Reference proteome</keyword>
<dbReference type="GO" id="GO:0005886">
    <property type="term" value="C:plasma membrane"/>
    <property type="evidence" value="ECO:0007669"/>
    <property type="project" value="UniProtKB-SubCell"/>
</dbReference>
<evidence type="ECO:0000256" key="2">
    <source>
        <dbReference type="ARBA" id="ARBA00022475"/>
    </source>
</evidence>
<feature type="transmembrane region" description="Helical" evidence="6">
    <location>
        <begin position="80"/>
        <end position="99"/>
    </location>
</feature>
<evidence type="ECO:0000256" key="1">
    <source>
        <dbReference type="ARBA" id="ARBA00004651"/>
    </source>
</evidence>
<organism evidence="8 9">
    <name type="scientific">Neobittarella massiliensis</name>
    <name type="common">ex Bilen et al. 2018</name>
    <dbReference type="NCBI Taxonomy" id="2041842"/>
    <lineage>
        <taxon>Bacteria</taxon>
        <taxon>Bacillati</taxon>
        <taxon>Bacillota</taxon>
        <taxon>Clostridia</taxon>
        <taxon>Eubacteriales</taxon>
        <taxon>Oscillospiraceae</taxon>
        <taxon>Neobittarella (ex Bilen et al. 2018)</taxon>
    </lineage>
</organism>
<dbReference type="InterPro" id="IPR051461">
    <property type="entry name" value="UPF0750_membrane"/>
</dbReference>
<comment type="subcellular location">
    <subcellularLocation>
        <location evidence="1">Cell membrane</location>
        <topology evidence="1">Multi-pass membrane protein</topology>
    </subcellularLocation>
</comment>
<accession>A0A8J6IQ77</accession>
<dbReference type="PIRSF" id="PIRSF006483">
    <property type="entry name" value="Membrane_protein_YitT"/>
    <property type="match status" value="1"/>
</dbReference>
<proteinExistence type="predicted"/>
<sequence length="281" mass="30629">MNKKLRDFLLLNLGVLLVSVGVYFFKFPNHFSTGGVSGLSILLAKLLPAVSPGTLVLVFNCLFLVLGFVLLNRSFGLKTVYCSLLFSGLTKGFEVLFPLAAPLTGERMLELVFAMALPAVGSAILFNLDASTGGTDILAMILKKFTRLDIGKALMASDALIACSTFFLFDVQTGLFSVLGLLMKSLLVDSVIENINLKKQFLIITTAPREVCGYINKNMHRGATVWQAHGAYTDGERWVILAAMNRTQANMVRKFVKTVDSHAFVLISNTSDIIGKGFRGM</sequence>
<evidence type="ECO:0000313" key="8">
    <source>
        <dbReference type="EMBL" id="MBC3516955.1"/>
    </source>
</evidence>
<dbReference type="PANTHER" id="PTHR33545:SF5">
    <property type="entry name" value="UPF0750 MEMBRANE PROTEIN YITT"/>
    <property type="match status" value="1"/>
</dbReference>
<gene>
    <name evidence="8" type="ORF">H8K20_11160</name>
</gene>
<feature type="transmembrane region" description="Helical" evidence="6">
    <location>
        <begin position="7"/>
        <end position="26"/>
    </location>
</feature>
<name>A0A8J6IQ77_9FIRM</name>
<evidence type="ECO:0000256" key="5">
    <source>
        <dbReference type="ARBA" id="ARBA00023136"/>
    </source>
</evidence>
<evidence type="ECO:0000256" key="4">
    <source>
        <dbReference type="ARBA" id="ARBA00022989"/>
    </source>
</evidence>
<dbReference type="Pfam" id="PF10035">
    <property type="entry name" value="DUF2179"/>
    <property type="match status" value="1"/>
</dbReference>
<dbReference type="Gene3D" id="3.30.70.120">
    <property type="match status" value="1"/>
</dbReference>
<feature type="transmembrane region" description="Helical" evidence="6">
    <location>
        <begin position="111"/>
        <end position="130"/>
    </location>
</feature>
<feature type="transmembrane region" description="Helical" evidence="6">
    <location>
        <begin position="46"/>
        <end position="71"/>
    </location>
</feature>
<protein>
    <submittedName>
        <fullName evidence="8">YitT family protein</fullName>
    </submittedName>
</protein>
<dbReference type="InterPro" id="IPR003740">
    <property type="entry name" value="YitT"/>
</dbReference>
<dbReference type="InterPro" id="IPR019264">
    <property type="entry name" value="DUF2179"/>
</dbReference>
<reference evidence="8" key="1">
    <citation type="submission" date="2020-08" db="EMBL/GenBank/DDBJ databases">
        <authorList>
            <person name="Liu C."/>
            <person name="Sun Q."/>
        </authorList>
    </citation>
    <scope>NUCLEOTIDE SEQUENCE</scope>
    <source>
        <strain evidence="8">NSJ-65</strain>
    </source>
</reference>
<dbReference type="PANTHER" id="PTHR33545">
    <property type="entry name" value="UPF0750 MEMBRANE PROTEIN YITT-RELATED"/>
    <property type="match status" value="1"/>
</dbReference>
<comment type="caution">
    <text evidence="8">The sequence shown here is derived from an EMBL/GenBank/DDBJ whole genome shotgun (WGS) entry which is preliminary data.</text>
</comment>
<evidence type="ECO:0000256" key="3">
    <source>
        <dbReference type="ARBA" id="ARBA00022692"/>
    </source>
</evidence>
<keyword evidence="3 6" id="KW-0812">Transmembrane</keyword>
<dbReference type="Proteomes" id="UP000597668">
    <property type="component" value="Unassembled WGS sequence"/>
</dbReference>
<evidence type="ECO:0000256" key="6">
    <source>
        <dbReference type="SAM" id="Phobius"/>
    </source>
</evidence>
<feature type="transmembrane region" description="Helical" evidence="6">
    <location>
        <begin position="150"/>
        <end position="169"/>
    </location>
</feature>
<evidence type="ECO:0000259" key="7">
    <source>
        <dbReference type="Pfam" id="PF10035"/>
    </source>
</evidence>
<dbReference type="AlphaFoldDB" id="A0A8J6IQ77"/>
<feature type="domain" description="DUF2179" evidence="7">
    <location>
        <begin position="221"/>
        <end position="275"/>
    </location>
</feature>
<keyword evidence="4 6" id="KW-1133">Transmembrane helix</keyword>
<dbReference type="EMBL" id="JACOGI010000002">
    <property type="protein sequence ID" value="MBC3516955.1"/>
    <property type="molecule type" value="Genomic_DNA"/>
</dbReference>
<keyword evidence="5 6" id="KW-0472">Membrane</keyword>